<evidence type="ECO:0000259" key="3">
    <source>
        <dbReference type="Pfam" id="PF03435"/>
    </source>
</evidence>
<dbReference type="PANTHER" id="PTHR11133:SF22">
    <property type="entry name" value="ALPHA-AMINOADIPIC SEMIALDEHYDE SYNTHASE, MITOCHONDRIAL"/>
    <property type="match status" value="1"/>
</dbReference>
<comment type="caution">
    <text evidence="5">The sequence shown here is derived from an EMBL/GenBank/DDBJ whole genome shotgun (WGS) entry which is preliminary data.</text>
</comment>
<dbReference type="PANTHER" id="PTHR11133">
    <property type="entry name" value="SACCHAROPINE DEHYDROGENASE"/>
    <property type="match status" value="1"/>
</dbReference>
<gene>
    <name evidence="5" type="ORF">CUNI_LOCUS18340</name>
</gene>
<dbReference type="EMBL" id="CAJHNH020005646">
    <property type="protein sequence ID" value="CAG5132782.1"/>
    <property type="molecule type" value="Genomic_DNA"/>
</dbReference>
<accession>A0A8S3ZXL4</accession>
<dbReference type="FunFam" id="3.30.360.10:FF:000008">
    <property type="entry name" value="Alpha-aminoadipic semialdehyde synthase, mitochondrial"/>
    <property type="match status" value="1"/>
</dbReference>
<protein>
    <recommendedName>
        <fullName evidence="7">Saccharopine dehydrogenase</fullName>
    </recommendedName>
</protein>
<dbReference type="GO" id="GO:0004753">
    <property type="term" value="F:saccharopine dehydrogenase activity"/>
    <property type="evidence" value="ECO:0007669"/>
    <property type="project" value="TreeGrafter"/>
</dbReference>
<dbReference type="InterPro" id="IPR036291">
    <property type="entry name" value="NAD(P)-bd_dom_sf"/>
</dbReference>
<dbReference type="AlphaFoldDB" id="A0A8S3ZXL4"/>
<dbReference type="Pfam" id="PF03435">
    <property type="entry name" value="Sacchrp_dh_NADP"/>
    <property type="match status" value="1"/>
</dbReference>
<keyword evidence="6" id="KW-1185">Reference proteome</keyword>
<dbReference type="GO" id="GO:0019878">
    <property type="term" value="P:lysine biosynthetic process via aminoadipic acid"/>
    <property type="evidence" value="ECO:0007669"/>
    <property type="project" value="TreeGrafter"/>
</dbReference>
<feature type="domain" description="Saccharopine dehydrogenase NADP binding" evidence="3">
    <location>
        <begin position="5"/>
        <end position="120"/>
    </location>
</feature>
<evidence type="ECO:0000256" key="2">
    <source>
        <dbReference type="ARBA" id="ARBA00023002"/>
    </source>
</evidence>
<organism evidence="5 6">
    <name type="scientific">Candidula unifasciata</name>
    <dbReference type="NCBI Taxonomy" id="100452"/>
    <lineage>
        <taxon>Eukaryota</taxon>
        <taxon>Metazoa</taxon>
        <taxon>Spiralia</taxon>
        <taxon>Lophotrochozoa</taxon>
        <taxon>Mollusca</taxon>
        <taxon>Gastropoda</taxon>
        <taxon>Heterobranchia</taxon>
        <taxon>Euthyneura</taxon>
        <taxon>Panpulmonata</taxon>
        <taxon>Eupulmonata</taxon>
        <taxon>Stylommatophora</taxon>
        <taxon>Helicina</taxon>
        <taxon>Helicoidea</taxon>
        <taxon>Geomitridae</taxon>
        <taxon>Candidula</taxon>
    </lineage>
</organism>
<reference evidence="5" key="1">
    <citation type="submission" date="2021-04" db="EMBL/GenBank/DDBJ databases">
        <authorList>
            <consortium name="Molecular Ecology Group"/>
        </authorList>
    </citation>
    <scope>NUCLEOTIDE SEQUENCE</scope>
</reference>
<dbReference type="InterPro" id="IPR032095">
    <property type="entry name" value="Sacchrp_dh-like_C"/>
</dbReference>
<sequence length="337" mass="37038">MSKNILVLGAGMVSGPCVDYLLRNNYRVTVVSAVQNDLDHMASLCPSASIILLDVAQESSRLKDLFSQHDIIISIIPAHLHPEVTRCCIECRKSLVLASYENDYTRAVSASAEAAGITILSEVGLDPGIDHFLAMKCIDSVREQGGQVTGYVSLCGGLPAPECSNGPLRYKFSWYPKGMFISAMHKAKYIKDGQVIEIPEGHIFEKAEVVDDLVEGFDLENIPNRNSTEYTKIYNIESAKTVYRGTLRYKGFSIGMLALIRLGLTNNAVTPQLLAESPGISWRDLICVLNEIPDNLSEDKIRSWLQCRPGLTKAQLDTITELGLMGTEEVPKLSNPS</sequence>
<evidence type="ECO:0000259" key="4">
    <source>
        <dbReference type="Pfam" id="PF16653"/>
    </source>
</evidence>
<dbReference type="InterPro" id="IPR005097">
    <property type="entry name" value="Sacchrp_dh_NADP-bd"/>
</dbReference>
<dbReference type="Pfam" id="PF16653">
    <property type="entry name" value="Sacchrp_dh_C"/>
    <property type="match status" value="1"/>
</dbReference>
<dbReference type="Gene3D" id="3.30.360.10">
    <property type="entry name" value="Dihydrodipicolinate Reductase, domain 2"/>
    <property type="match status" value="1"/>
</dbReference>
<keyword evidence="2" id="KW-0560">Oxidoreductase</keyword>
<dbReference type="Proteomes" id="UP000678393">
    <property type="component" value="Unassembled WGS sequence"/>
</dbReference>
<evidence type="ECO:0000256" key="1">
    <source>
        <dbReference type="ARBA" id="ARBA00022857"/>
    </source>
</evidence>
<keyword evidence="1" id="KW-0521">NADP</keyword>
<dbReference type="SUPFAM" id="SSF51735">
    <property type="entry name" value="NAD(P)-binding Rossmann-fold domains"/>
    <property type="match status" value="1"/>
</dbReference>
<dbReference type="OrthoDB" id="10059875at2759"/>
<dbReference type="SUPFAM" id="SSF55347">
    <property type="entry name" value="Glyceraldehyde-3-phosphate dehydrogenase-like, C-terminal domain"/>
    <property type="match status" value="1"/>
</dbReference>
<evidence type="ECO:0000313" key="6">
    <source>
        <dbReference type="Proteomes" id="UP000678393"/>
    </source>
</evidence>
<dbReference type="GO" id="GO:0005737">
    <property type="term" value="C:cytoplasm"/>
    <property type="evidence" value="ECO:0007669"/>
    <property type="project" value="TreeGrafter"/>
</dbReference>
<evidence type="ECO:0000313" key="5">
    <source>
        <dbReference type="EMBL" id="CAG5132782.1"/>
    </source>
</evidence>
<proteinExistence type="predicted"/>
<dbReference type="InterPro" id="IPR051168">
    <property type="entry name" value="AASS"/>
</dbReference>
<dbReference type="Gene3D" id="3.40.50.720">
    <property type="entry name" value="NAD(P)-binding Rossmann-like Domain"/>
    <property type="match status" value="1"/>
</dbReference>
<feature type="domain" description="Saccharopine dehydrogenase-like C-terminal" evidence="4">
    <location>
        <begin position="124"/>
        <end position="276"/>
    </location>
</feature>
<name>A0A8S3ZXL4_9EUPU</name>
<evidence type="ECO:0008006" key="7">
    <source>
        <dbReference type="Google" id="ProtNLM"/>
    </source>
</evidence>